<dbReference type="Pfam" id="PF16347">
    <property type="entry name" value="SGSH_C"/>
    <property type="match status" value="1"/>
</dbReference>
<dbReference type="Gene3D" id="3.40.720.10">
    <property type="entry name" value="Alkaline Phosphatase, subunit A"/>
    <property type="match status" value="1"/>
</dbReference>
<keyword evidence="2" id="KW-0378">Hydrolase</keyword>
<gene>
    <name evidence="5" type="ORF">F0L74_31610</name>
</gene>
<feature type="signal peptide" evidence="3">
    <location>
        <begin position="1"/>
        <end position="22"/>
    </location>
</feature>
<reference evidence="5 6" key="1">
    <citation type="submission" date="2019-09" db="EMBL/GenBank/DDBJ databases">
        <title>Chitinophaga ginsengihumi sp. nov., isolated from soil of ginseng rhizosphere.</title>
        <authorList>
            <person name="Lee J."/>
        </authorList>
    </citation>
    <scope>NUCLEOTIDE SEQUENCE [LARGE SCALE GENOMIC DNA]</scope>
    <source>
        <strain evidence="5 6">BN140078</strain>
    </source>
</reference>
<dbReference type="PROSITE" id="PS00523">
    <property type="entry name" value="SULFATASE_1"/>
    <property type="match status" value="1"/>
</dbReference>
<dbReference type="CDD" id="cd16031">
    <property type="entry name" value="G6S_like"/>
    <property type="match status" value="1"/>
</dbReference>
<feature type="chain" id="PRO_5023069631" evidence="3">
    <location>
        <begin position="23"/>
        <end position="514"/>
    </location>
</feature>
<evidence type="ECO:0000313" key="6">
    <source>
        <dbReference type="Proteomes" id="UP000324611"/>
    </source>
</evidence>
<evidence type="ECO:0000256" key="3">
    <source>
        <dbReference type="SAM" id="SignalP"/>
    </source>
</evidence>
<dbReference type="EMBL" id="VUOC01000004">
    <property type="protein sequence ID" value="KAA2240693.1"/>
    <property type="molecule type" value="Genomic_DNA"/>
</dbReference>
<dbReference type="InterPro" id="IPR024607">
    <property type="entry name" value="Sulfatase_CS"/>
</dbReference>
<dbReference type="SUPFAM" id="SSF53649">
    <property type="entry name" value="Alkaline phosphatase-like"/>
    <property type="match status" value="1"/>
</dbReference>
<evidence type="ECO:0000259" key="4">
    <source>
        <dbReference type="Pfam" id="PF16347"/>
    </source>
</evidence>
<comment type="similarity">
    <text evidence="1">Belongs to the sulfatase family.</text>
</comment>
<accession>A0A5B2VM82</accession>
<dbReference type="InterPro" id="IPR017850">
    <property type="entry name" value="Alkaline_phosphatase_core_sf"/>
</dbReference>
<proteinExistence type="inferred from homology"/>
<dbReference type="Proteomes" id="UP000324611">
    <property type="component" value="Unassembled WGS sequence"/>
</dbReference>
<evidence type="ECO:0000256" key="1">
    <source>
        <dbReference type="ARBA" id="ARBA00008779"/>
    </source>
</evidence>
<dbReference type="PROSITE" id="PS51257">
    <property type="entry name" value="PROKAR_LIPOPROTEIN"/>
    <property type="match status" value="1"/>
</dbReference>
<keyword evidence="6" id="KW-1185">Reference proteome</keyword>
<comment type="caution">
    <text evidence="5">The sequence shown here is derived from an EMBL/GenBank/DDBJ whole genome shotgun (WGS) entry which is preliminary data.</text>
</comment>
<dbReference type="AlphaFoldDB" id="A0A5B2VM82"/>
<keyword evidence="3" id="KW-0732">Signal</keyword>
<dbReference type="GO" id="GO:0016787">
    <property type="term" value="F:hydrolase activity"/>
    <property type="evidence" value="ECO:0007669"/>
    <property type="project" value="UniProtKB-KW"/>
</dbReference>
<sequence>MSDPIKLLFLLFLLLTSACARAQKDNTAAARRPNIIFILSDDHAYQAISAYGCKLVQTPNIDRIARGGALFRNALVGNSICGPSRATFITGKYSHMNGFKLNDTTRFDASQQLFPRILQQNGYQTAWIGKWHLNSLPQGFDYFRILPGQGDYYNPDFIEKGGHTTRDTGYVTDLITQSSIGWLQHRDTTQPFFLVVGHKATHREWLPDLQDLGAYDSIDFPLPPNFQDDYKGRVAAKDQDMTIEKTMRLKEDLKVHADYGRGPIYNRFTPGQLKTFRDYYEGKVSRDFDQLQPKGETLVRWKYQRYLKDYLSTARSLDRNIGALLDYLDQSGLAKNTVVVYASDQGFYLGEHGWFDKRFIYEESLKTSFLIRYPGVIKPGTTFNYLMVNIDWAPTMLDIAGVSVPADIQGQSFLPLLKGDTANWRKAAYYHYYEFPQPHHVYPHFGIRTEKYTLVHFYGPTDSWELYDLGKDPGEMHNVYQDKAYAQIADSLKHQLRILAARYKDEEAVKLMER</sequence>
<evidence type="ECO:0000313" key="5">
    <source>
        <dbReference type="EMBL" id="KAA2240693.1"/>
    </source>
</evidence>
<organism evidence="5 6">
    <name type="scientific">Chitinophaga agrisoli</name>
    <dbReference type="NCBI Taxonomy" id="2607653"/>
    <lineage>
        <taxon>Bacteria</taxon>
        <taxon>Pseudomonadati</taxon>
        <taxon>Bacteroidota</taxon>
        <taxon>Chitinophagia</taxon>
        <taxon>Chitinophagales</taxon>
        <taxon>Chitinophagaceae</taxon>
        <taxon>Chitinophaga</taxon>
    </lineage>
</organism>
<name>A0A5B2VM82_9BACT</name>
<evidence type="ECO:0000256" key="2">
    <source>
        <dbReference type="ARBA" id="ARBA00022801"/>
    </source>
</evidence>
<protein>
    <submittedName>
        <fullName evidence="5">Sulfatase</fullName>
    </submittedName>
</protein>
<dbReference type="InterPro" id="IPR032506">
    <property type="entry name" value="SGSH_C"/>
</dbReference>
<dbReference type="PROSITE" id="PS00149">
    <property type="entry name" value="SULFATASE_2"/>
    <property type="match status" value="1"/>
</dbReference>
<dbReference type="PANTHER" id="PTHR43108">
    <property type="entry name" value="N-ACETYLGLUCOSAMINE-6-SULFATASE FAMILY MEMBER"/>
    <property type="match status" value="1"/>
</dbReference>
<dbReference type="RefSeq" id="WP_149841870.1">
    <property type="nucleotide sequence ID" value="NZ_VUOC01000004.1"/>
</dbReference>
<dbReference type="PANTHER" id="PTHR43108:SF6">
    <property type="entry name" value="N-SULPHOGLUCOSAMINE SULPHOHYDROLASE"/>
    <property type="match status" value="1"/>
</dbReference>
<reference evidence="5 6" key="2">
    <citation type="submission" date="2019-09" db="EMBL/GenBank/DDBJ databases">
        <authorList>
            <person name="Jin C."/>
        </authorList>
    </citation>
    <scope>NUCLEOTIDE SEQUENCE [LARGE SCALE GENOMIC DNA]</scope>
    <source>
        <strain evidence="5 6">BN140078</strain>
    </source>
</reference>
<feature type="domain" description="N-sulphoglucosamine sulphohydrolase C-terminal" evidence="4">
    <location>
        <begin position="350"/>
        <end position="499"/>
    </location>
</feature>